<evidence type="ECO:0008006" key="3">
    <source>
        <dbReference type="Google" id="ProtNLM"/>
    </source>
</evidence>
<dbReference type="OrthoDB" id="2546621at2759"/>
<dbReference type="STRING" id="436010.A0A166QYT5"/>
<proteinExistence type="predicted"/>
<evidence type="ECO:0000313" key="1">
    <source>
        <dbReference type="EMBL" id="KZP27712.1"/>
    </source>
</evidence>
<gene>
    <name evidence="1" type="ORF">FIBSPDRAFT_780625</name>
</gene>
<dbReference type="Proteomes" id="UP000076532">
    <property type="component" value="Unassembled WGS sequence"/>
</dbReference>
<organism evidence="1 2">
    <name type="scientific">Athelia psychrophila</name>
    <dbReference type="NCBI Taxonomy" id="1759441"/>
    <lineage>
        <taxon>Eukaryota</taxon>
        <taxon>Fungi</taxon>
        <taxon>Dikarya</taxon>
        <taxon>Basidiomycota</taxon>
        <taxon>Agaricomycotina</taxon>
        <taxon>Agaricomycetes</taxon>
        <taxon>Agaricomycetidae</taxon>
        <taxon>Atheliales</taxon>
        <taxon>Atheliaceae</taxon>
        <taxon>Athelia</taxon>
    </lineage>
</organism>
<dbReference type="EMBL" id="KV417507">
    <property type="protein sequence ID" value="KZP27712.1"/>
    <property type="molecule type" value="Genomic_DNA"/>
</dbReference>
<name>A0A166QYT5_9AGAM</name>
<sequence>MDIDPLADTVPPRYAVESDEEEDEYNPLSTSASQPVKEVNVKLTGDIKQRRGRTLVVATGHAAKIWAKGANLGEQIGGALVNGVQVALIFSPSWTQANIVVSEATTRLPVWAMHTFAEAIIEALGPSSVALLDEYAAPAYINAAPISFYDAPIRYLCIKGSIPAPSPSFEAYAPPNLVQSTSASFMSILAVTSTKESIAGTLFLVPAPHIPPPPPADITPTKSTLLDDDSGPALSTELISEAHRAIFATLGEDNKLWEGAGTGGRERERIARRRGDVGDGGMYI</sequence>
<keyword evidence="2" id="KW-1185">Reference proteome</keyword>
<evidence type="ECO:0000313" key="2">
    <source>
        <dbReference type="Proteomes" id="UP000076532"/>
    </source>
</evidence>
<reference evidence="1 2" key="1">
    <citation type="journal article" date="2016" name="Mol. Biol. Evol.">
        <title>Comparative Genomics of Early-Diverging Mushroom-Forming Fungi Provides Insights into the Origins of Lignocellulose Decay Capabilities.</title>
        <authorList>
            <person name="Nagy L.G."/>
            <person name="Riley R."/>
            <person name="Tritt A."/>
            <person name="Adam C."/>
            <person name="Daum C."/>
            <person name="Floudas D."/>
            <person name="Sun H."/>
            <person name="Yadav J.S."/>
            <person name="Pangilinan J."/>
            <person name="Larsson K.H."/>
            <person name="Matsuura K."/>
            <person name="Barry K."/>
            <person name="Labutti K."/>
            <person name="Kuo R."/>
            <person name="Ohm R.A."/>
            <person name="Bhattacharya S.S."/>
            <person name="Shirouzu T."/>
            <person name="Yoshinaga Y."/>
            <person name="Martin F.M."/>
            <person name="Grigoriev I.V."/>
            <person name="Hibbett D.S."/>
        </authorList>
    </citation>
    <scope>NUCLEOTIDE SEQUENCE [LARGE SCALE GENOMIC DNA]</scope>
    <source>
        <strain evidence="1 2">CBS 109695</strain>
    </source>
</reference>
<accession>A0A166QYT5</accession>
<protein>
    <recommendedName>
        <fullName evidence="3">Proteasome assembly chaperone 1</fullName>
    </recommendedName>
</protein>
<dbReference type="AlphaFoldDB" id="A0A166QYT5"/>